<keyword evidence="3" id="KW-0472">Membrane</keyword>
<feature type="region of interest" description="Disordered" evidence="2">
    <location>
        <begin position="1859"/>
        <end position="1917"/>
    </location>
</feature>
<dbReference type="SUPFAM" id="SSF53098">
    <property type="entry name" value="Ribonuclease H-like"/>
    <property type="match status" value="1"/>
</dbReference>
<gene>
    <name evidence="4" type="ORF">AK812_SmicGene36305</name>
</gene>
<keyword evidence="1" id="KW-0175">Coiled coil</keyword>
<feature type="transmembrane region" description="Helical" evidence="3">
    <location>
        <begin position="429"/>
        <end position="451"/>
    </location>
</feature>
<feature type="compositionally biased region" description="Acidic residues" evidence="2">
    <location>
        <begin position="2264"/>
        <end position="2273"/>
    </location>
</feature>
<feature type="transmembrane region" description="Helical" evidence="3">
    <location>
        <begin position="2372"/>
        <end position="2389"/>
    </location>
</feature>
<dbReference type="Proteomes" id="UP000186817">
    <property type="component" value="Unassembled WGS sequence"/>
</dbReference>
<dbReference type="InterPro" id="IPR012337">
    <property type="entry name" value="RNaseH-like_sf"/>
</dbReference>
<feature type="region of interest" description="Disordered" evidence="2">
    <location>
        <begin position="1"/>
        <end position="27"/>
    </location>
</feature>
<feature type="coiled-coil region" evidence="1">
    <location>
        <begin position="65"/>
        <end position="99"/>
    </location>
</feature>
<organism evidence="4 5">
    <name type="scientific">Symbiodinium microadriaticum</name>
    <name type="common">Dinoflagellate</name>
    <name type="synonym">Zooxanthella microadriatica</name>
    <dbReference type="NCBI Taxonomy" id="2951"/>
    <lineage>
        <taxon>Eukaryota</taxon>
        <taxon>Sar</taxon>
        <taxon>Alveolata</taxon>
        <taxon>Dinophyceae</taxon>
        <taxon>Suessiales</taxon>
        <taxon>Symbiodiniaceae</taxon>
        <taxon>Symbiodinium</taxon>
    </lineage>
</organism>
<keyword evidence="3" id="KW-0812">Transmembrane</keyword>
<feature type="compositionally biased region" description="Basic and acidic residues" evidence="2">
    <location>
        <begin position="13"/>
        <end position="27"/>
    </location>
</feature>
<accession>A0A1Q9CJ86</accession>
<evidence type="ECO:0000256" key="3">
    <source>
        <dbReference type="SAM" id="Phobius"/>
    </source>
</evidence>
<feature type="compositionally biased region" description="Basic and acidic residues" evidence="2">
    <location>
        <begin position="276"/>
        <end position="300"/>
    </location>
</feature>
<feature type="compositionally biased region" description="Basic and acidic residues" evidence="2">
    <location>
        <begin position="314"/>
        <end position="325"/>
    </location>
</feature>
<evidence type="ECO:0000256" key="1">
    <source>
        <dbReference type="SAM" id="Coils"/>
    </source>
</evidence>
<dbReference type="SUPFAM" id="SSF56219">
    <property type="entry name" value="DNase I-like"/>
    <property type="match status" value="1"/>
</dbReference>
<name>A0A1Q9CJ86_SYMMI</name>
<keyword evidence="5" id="KW-1185">Reference proteome</keyword>
<evidence type="ECO:0000256" key="2">
    <source>
        <dbReference type="SAM" id="MobiDB-lite"/>
    </source>
</evidence>
<reference evidence="4 5" key="1">
    <citation type="submission" date="2016-02" db="EMBL/GenBank/DDBJ databases">
        <title>Genome analysis of coral dinoflagellate symbionts highlights evolutionary adaptations to a symbiotic lifestyle.</title>
        <authorList>
            <person name="Aranda M."/>
            <person name="Li Y."/>
            <person name="Liew Y.J."/>
            <person name="Baumgarten S."/>
            <person name="Simakov O."/>
            <person name="Wilson M."/>
            <person name="Piel J."/>
            <person name="Ashoor H."/>
            <person name="Bougouffa S."/>
            <person name="Bajic V.B."/>
            <person name="Ryu T."/>
            <person name="Ravasi T."/>
            <person name="Bayer T."/>
            <person name="Micklem G."/>
            <person name="Kim H."/>
            <person name="Bhak J."/>
            <person name="Lajeunesse T.C."/>
            <person name="Voolstra C.R."/>
        </authorList>
    </citation>
    <scope>NUCLEOTIDE SEQUENCE [LARGE SCALE GENOMIC DNA]</scope>
    <source>
        <strain evidence="4 5">CCMP2467</strain>
    </source>
</reference>
<evidence type="ECO:0000313" key="4">
    <source>
        <dbReference type="EMBL" id="OLP82991.1"/>
    </source>
</evidence>
<protein>
    <submittedName>
        <fullName evidence="4">Uncharacterized protein</fullName>
    </submittedName>
</protein>
<feature type="compositionally biased region" description="Acidic residues" evidence="2">
    <location>
        <begin position="1323"/>
        <end position="1332"/>
    </location>
</feature>
<dbReference type="OrthoDB" id="479030at2759"/>
<feature type="compositionally biased region" description="Low complexity" evidence="2">
    <location>
        <begin position="1887"/>
        <end position="1903"/>
    </location>
</feature>
<feature type="region of interest" description="Disordered" evidence="2">
    <location>
        <begin position="1303"/>
        <end position="1369"/>
    </location>
</feature>
<feature type="region of interest" description="Disordered" evidence="2">
    <location>
        <begin position="192"/>
        <end position="362"/>
    </location>
</feature>
<feature type="region of interest" description="Disordered" evidence="2">
    <location>
        <begin position="2263"/>
        <end position="2304"/>
    </location>
</feature>
<dbReference type="EMBL" id="LSRX01001151">
    <property type="protein sequence ID" value="OLP82991.1"/>
    <property type="molecule type" value="Genomic_DNA"/>
</dbReference>
<dbReference type="InterPro" id="IPR036691">
    <property type="entry name" value="Endo/exonu/phosph_ase_sf"/>
</dbReference>
<evidence type="ECO:0000313" key="5">
    <source>
        <dbReference type="Proteomes" id="UP000186817"/>
    </source>
</evidence>
<keyword evidence="3" id="KW-1133">Transmembrane helix</keyword>
<sequence length="4331" mass="466337">MPLPSEAATGRTADVDPERSGRGEFMKEIQRIVTTARKADGRVRRLVDERARREAQWKEFERKSRSDFLEEKNKYVADLQKLEDDIEAAKKQGLDASTEVQQLVATGMRVREVPSISEAPDDWDALLTTEEAAAPSGFLRDALAAAERARGGGPPIPREGGGRFLNPADAARVLAATLAALPPGLGLEQFAGQAGPGIEAPTGIPAPPTFPDGFGTSFGEGPGDVDMRPAYSALSPSSVKTSDAPFPPASSPTRAATAEEAPEPADRRHLAPMHPGQRDPSLRRVPTTEEPPRSNIKDATKPPPVRKTTSGADLKTKLDARRAELEGSATNPFRLGHAGTAPPGPSHAGTAGHESATGARPVPILQDDDEDLQAMCFDESSYALWRLGEVSIACLAFFRTLLVLVGIALLCALLAAIPPRARPNRCRRLSYVPAALPVVLRALAVASPAVVICDWRPLRRSGHRPKARRRYCPGGPTCTLLLWLVGFSSCPQLVWAMPPAVRRLCDLADKLSTTVHSFDTGSSVAAADVRSTWPDELDTHRTSGFRFVSAPLPGPMPATFAMPPALGVTVHAPYFMPTFFGLQVPAGASVQDVLQAVVSLGKLPHPALDTVIPVTNQRFDTAMSFLAYPSCIGLLDPPQCAVLLDLTRVGGHYHSAVLPCALSRHALLEHIETLIWHDTGEVELWVDGADFPASHGLLAVANGSVLTVLLRGHHPSRFVAPSDVLRPTTEWGPFEQSPSPRRQAGEAFVNSRGVVKLRYNLLSDYSPESSIRRALDLGPLDFLLHTKEHMQLDVNGDHCHSVFAGPSSAYPWLLDMRLLGLTVRIFFGRAEPTVADIVQCEPSVAPLQARLRLHCSASTDGSSPYLPVVEVTLASQADFSVAVLPARLDAQEQPWDDDREDPVPQVNQSAADSIRECKTPSEATPSLLQAAASEAVAMHAGILPAPFLRIGEAPPVQALILPDEGGDDEADEGGRTVPATVLLFAYEYTTEVVKLQLPVPCTVEDVVSLLADTCDYRRYSLLPLHVPVDPQPSQWWLAFLALPAWAQEEPILLLNLSEIDGRCFAATAPSPFRRDQILRLAQLEDQDRFEVFAFNAYNPMAADEEVALVPGGTVTIRFAGARRVVQGHSIFTMLLSGSTWDESPEIPVPPVSNRGLLVHGHGHGVIHPRSGGVVPSAEEVAALCGTTAASVRIVAADPMPTDVACHGFHCQHVFGVTFIEDNELVQGDDKPCVSFIDCRLLFQGWSLECSATGQIDHAELVDWLDTFSPPDWQPQLLNVSVDNGLVQSNHGGVIVAEYVPLTTSEEPHGHSGSDGSPPPNAGPDEDPEDGSESSDLSSDSAEEGDAREGTAPPRQPERSRSPRRGEGNATSHVLAHCHARVSICGSSDNNVLLQQTTCWQLLMWIPVFLQGAVAHGRLVFTSVLLLALIPCVFATHFPPSNPAVPLAVPFLFALCLLECYRALCAFANRYLRLLVEPNPASVEGRVQLAVLRYFAPRLGAPWRYSPSQSALWIVDEESSGAEDTDTDEQVVDVPLFVLAPGFSGERLIVPLRLPATPAEIALGVQAGRTREQVWHFPRLIAADPQPFPGVGVLLSCPAWHSDMRSSSVFVCIDTVQIDGRAFVLLVPNYMHRHQLIVVANLPPSLPVDVYVGASRAPLEEQAWCNLAAGDTVSFCPEGEPRTAVLTLDQLLSPNQVWSDSLTLPGQGATSSYCLVHDDGTVLHTANYGAPTAYRAQIAAALGIKEQGLQLYPAQPRVADACLDGVICRTVTAARDTRSSSLASSFGVILDLRFLLLGWRILHVTHGQVDHVALLAVLGVDAPLGWSVALREIAPDVEQLDVSPGQVLVAVLRPAVSPPERQHVAGHSASGSDNSVPAGHGDTSLVPASSADASGVGAASSTSAPVQPDNPASPEVTSGETISACDVEEFAELHFLVLTPEYASEHVTLQTRLPLTIVESIALVSARRVADRAALFPRLIAVPVQPALPAACILAMPPWEPDGVPVVIVSYVPPLRVFAQCVPTVLDVESVLRIARIGDNPQARVFVSDTPWPVERDAPFHVDVGDLVLVLPTGHPVIPPLRLRTMLASAAGWHTEPVLPAPEADALWVVTDQAPIRFVTPPPPRPPVRADIARFLGLSEHELHFIPADPAIRDHTRGGFPSRQIFIAALAAGGEGTPFVLDLRPILICIDWDRAPQGQVDVARLCARHRSRCPPGYFIRVHGGYADGDTANHYRHVLPGQIITLEFWPRWDRLAVVSGVRASEDADNVSDDDPPSGPGTGTASASPPDSRARHDAGTGGTLHVGTPSARVATLVPELTYSQFGESGKWSVGILQDAFLDGVQRLTSAYLPFTLSVFAWCARLYRPSVHTPDWALPSVAFGCVLALPAILHRLVLFVAGRRVVVCTLLVLVLMPSCASGVQVFNIAAGDASPRCGRLSEPSGLGFGPDAVGIEHVRLRPVATPCRAFGSVTLPVLPRSVVVPPASSGHADSSDLSSFVAPLRTLLEESRDADPHSAFFEARVLVETLVEHCCEDSGASLPKRQPTQLVLSALLDMPHADGVTCPPREPVQWYNLDDNTCATPLTSALVADLGRFCPISQIRALPTCLERPERFQRWVDAGAPGNFPSDALSLCLTSDGSYFASSGAAGCGVVLSVTTSSFPSAPGVFVGAICGPTDELWAFGGDDAGPVNAYASEIVGLLWAAVVAYQCKFQGPVAFFCDNLAALGAADSTCACPTHPVARACQDLHQGLAFSAWGAPSYAHVRGHSGDTANELADAVAGFGASKGTVNPFSIGFRDWFAADAFRWVPHFRWAACFPTEGPRLKNGTITWSSVVPPALLDPDDVLAPFTRAFPGPPKQGAGVFSTVHFVVATFNTLSIVETGKDTGRGAGLYGCTGRVALLDGALHKAGVFLAGLQETRTPEGRGQSTHFARYSSGCHERRALGVELWVAVGSSWPSHTAVVLHSDPTRLCARVVFADVHVCVLVAHALHAGHSFAERSLWWAATEAVCSRVGFAERWILLVDANCKVGHVCSPSIGSLHADPVDDVGEIFHALLRKCETWLPSTFADSFYGDGGTLVQKRSGGLVRSDYVALPLEWRSSAVQGHVAPEISAGHAVIDHFAVLVDIEMRVAADKPRRGAPRIDTQALVRPENAAAVQRICETVPHVDWQTSVHDHSAIVVDALYRGLAEAFPLKGRRLGKHFLSEETAAAHQGTSVLRHALRWRLLAYRSAITRCAFTAWTQHVAFADIFVGRWLHQLRLSIAGSSARLGLLGKAVRRLCRRDRAAYFSSLAEEADSAPPGQIHLAIKKVLRPKKFRKGGAQPLPKLTRPDGSLCTTSEQVSEEWRRHFAALEGGQVTGPDDLVRNCVARQCATGPSSGLSEAELPSFGDLVRALKGMQPFRAAGPDLVPPSICARFALPVARLLWPLLLKGALLSAEGIGMKGGTLHHIAKASSHNSSLASAQRGILLQPVFSKAIHKTMRRLPATLFEGRALDLQLGGRKGLSYEFGHFMSRNFLLYARMSGQSAALVFSDLAAAYYAVVREVITGARGNADPLTKVTASLGFSAEVLQEIQYHAINDPILDGRDCSRFLQSLMHELHTDTWFHISGDPTIVRTTRGTRPGSSIADVAFNLLFERVLARRGTFSSDVTPVLHWSGIRALRPYSQREHGTAHAVRVQDIVYADDHAACVVARNAAHLVGAVSHVMGRSLDAITSHGLSANIGPKKTAALLVHRGQGAKAARDALFCKNRAKITVLREYAEPVKLDAVPTYRHLGSIISYNGSVLADVRARVSRAKAEFGEGRKRVFCCPQIQLGKRVILFQQHVLSALFAGAGAWPTLCQGSWTALEQCLTSLHRQMLRLRGPEVQHCTRDEVFVACNASDPFDLLCLERLRFLGRLLRSGPDAAWALLQNSPEALTALQSACDWCQQALEHTCDVGCFREEWPAWQKLITSRPRLWKGLLKRAAAWHRGRRALSVRWSAFVRSTWATRPAPAADPGLFQHACLICRRAFPTSQSWASHAALKHGFRTRHFSLAEGKRCRACGATFSCTRRLRNHLGTSRICLQAIEDDLPCLLPMLSGPDSHVQCRAQPGHGTGHLPDVRPEIVSPLLTQLSELVAGDDEAIFAIMSQHVAPFSALRDTLQHWVSSLPPGALRDAAEDVLLCCQVELLCDTAIEAGTSRHAVLDPLVMPLVWAPRPAGLPGLVCGAAAPEAASALGISPGGGWRVYPFWLLPPKGCSFAGALVVLPSPPIAFSPFWSVPSCTLRTLRRHVRWLDLCLSWTAAVVSLAASGRRCHLVFGCSRTSAVELHDWLLACRQTVQDITAFSFRFTS</sequence>
<feature type="compositionally biased region" description="Basic and acidic residues" evidence="2">
    <location>
        <begin position="1355"/>
        <end position="1366"/>
    </location>
</feature>
<proteinExistence type="predicted"/>
<comment type="caution">
    <text evidence="4">The sequence shown here is derived from an EMBL/GenBank/DDBJ whole genome shotgun (WGS) entry which is preliminary data.</text>
</comment>
<feature type="transmembrane region" description="Helical" evidence="3">
    <location>
        <begin position="396"/>
        <end position="417"/>
    </location>
</feature>
<feature type="transmembrane region" description="Helical" evidence="3">
    <location>
        <begin position="2401"/>
        <end position="2422"/>
    </location>
</feature>